<gene>
    <name evidence="1" type="ORF">N7G274_001933</name>
</gene>
<dbReference type="Proteomes" id="UP001590950">
    <property type="component" value="Unassembled WGS sequence"/>
</dbReference>
<evidence type="ECO:0000313" key="2">
    <source>
        <dbReference type="Proteomes" id="UP001590950"/>
    </source>
</evidence>
<comment type="caution">
    <text evidence="1">The sequence shown here is derived from an EMBL/GenBank/DDBJ whole genome shotgun (WGS) entry which is preliminary data.</text>
</comment>
<reference evidence="1 2" key="1">
    <citation type="submission" date="2024-09" db="EMBL/GenBank/DDBJ databases">
        <title>Rethinking Asexuality: The Enigmatic Case of Functional Sexual Genes in Lepraria (Stereocaulaceae).</title>
        <authorList>
            <person name="Doellman M."/>
            <person name="Sun Y."/>
            <person name="Barcenas-Pena A."/>
            <person name="Lumbsch H.T."/>
            <person name="Grewe F."/>
        </authorList>
    </citation>
    <scope>NUCLEOTIDE SEQUENCE [LARGE SCALE GENOMIC DNA]</scope>
    <source>
        <strain evidence="1 2">Mercado 3170</strain>
    </source>
</reference>
<keyword evidence="2" id="KW-1185">Reference proteome</keyword>
<dbReference type="EMBL" id="JBEFKJ010000006">
    <property type="protein sequence ID" value="KAL2045505.1"/>
    <property type="molecule type" value="Genomic_DNA"/>
</dbReference>
<evidence type="ECO:0000313" key="1">
    <source>
        <dbReference type="EMBL" id="KAL2045505.1"/>
    </source>
</evidence>
<sequence>MLHRALIKTHHMTSRKKISAINKLAKKWECAVYLKTGVPPGIMIAESEGEEGVREWVASVKRLRYKDYQLLRSEAVEQGRLLVEPGDVKEFTSMKGLASEVTECDILDWWRLHMGFTKGED</sequence>
<protein>
    <submittedName>
        <fullName evidence="1">Uncharacterized protein</fullName>
    </submittedName>
</protein>
<accession>A0ABR4AJ76</accession>
<name>A0ABR4AJ76_9LECA</name>
<organism evidence="1 2">
    <name type="scientific">Stereocaulon virgatum</name>
    <dbReference type="NCBI Taxonomy" id="373712"/>
    <lineage>
        <taxon>Eukaryota</taxon>
        <taxon>Fungi</taxon>
        <taxon>Dikarya</taxon>
        <taxon>Ascomycota</taxon>
        <taxon>Pezizomycotina</taxon>
        <taxon>Lecanoromycetes</taxon>
        <taxon>OSLEUM clade</taxon>
        <taxon>Lecanoromycetidae</taxon>
        <taxon>Lecanorales</taxon>
        <taxon>Lecanorineae</taxon>
        <taxon>Stereocaulaceae</taxon>
        <taxon>Stereocaulon</taxon>
    </lineage>
</organism>
<proteinExistence type="predicted"/>